<dbReference type="Proteomes" id="UP000199259">
    <property type="component" value="Unassembled WGS sequence"/>
</dbReference>
<evidence type="ECO:0000256" key="2">
    <source>
        <dbReference type="ARBA" id="ARBA00022692"/>
    </source>
</evidence>
<dbReference type="InterPro" id="IPR002781">
    <property type="entry name" value="TM_pro_TauE-like"/>
</dbReference>
<dbReference type="Pfam" id="PF01925">
    <property type="entry name" value="TauE"/>
    <property type="match status" value="1"/>
</dbReference>
<dbReference type="InterPro" id="IPR051598">
    <property type="entry name" value="TSUP/Inactive_protease-like"/>
</dbReference>
<sequence length="251" mass="26929">MDVIIIAVIIFFLAVIFSMLGLGGSLVYVPLFYWLGIDILIAIPTALLLNGITASSAAITYYRKKMVDLQVAAPFVVTSIIGAPLGAYFTKFISTDILLWILSIVLIFAGARMLFFGNKKAKNVSTNATDKKTKSIIGIVLGFMIGFFAGLLGLGGGVFIVPILIALGFETKRASATSAFIVLFSSFSGFFGHLTTGHLDMTLMAYTAIAAFAGGQVGSHLMHSKMKSETIKQMFGVVLWIMAIKIVYGLI</sequence>
<feature type="transmembrane region" description="Helical" evidence="5">
    <location>
        <begin position="39"/>
        <end position="59"/>
    </location>
</feature>
<proteinExistence type="inferred from homology"/>
<evidence type="ECO:0000313" key="6">
    <source>
        <dbReference type="EMBL" id="SDF36101.1"/>
    </source>
</evidence>
<dbReference type="EMBL" id="FNCA01000001">
    <property type="protein sequence ID" value="SDF36101.1"/>
    <property type="molecule type" value="Genomic_DNA"/>
</dbReference>
<keyword evidence="2 5" id="KW-0812">Transmembrane</keyword>
<feature type="transmembrane region" description="Helical" evidence="5">
    <location>
        <begin position="97"/>
        <end position="115"/>
    </location>
</feature>
<dbReference type="PANTHER" id="PTHR43701">
    <property type="entry name" value="MEMBRANE TRANSPORTER PROTEIN MJ0441-RELATED"/>
    <property type="match status" value="1"/>
</dbReference>
<keyword evidence="7" id="KW-1185">Reference proteome</keyword>
<accession>A0A7Z7AXU0</accession>
<gene>
    <name evidence="6" type="ORF">SAMN04488589_0465</name>
</gene>
<feature type="transmembrane region" description="Helical" evidence="5">
    <location>
        <begin position="203"/>
        <end position="222"/>
    </location>
</feature>
<evidence type="ECO:0000256" key="4">
    <source>
        <dbReference type="ARBA" id="ARBA00023136"/>
    </source>
</evidence>
<keyword evidence="3 5" id="KW-1133">Transmembrane helix</keyword>
<dbReference type="PANTHER" id="PTHR43701:SF2">
    <property type="entry name" value="MEMBRANE TRANSPORTER PROTEIN YJNA-RELATED"/>
    <property type="match status" value="1"/>
</dbReference>
<feature type="transmembrane region" description="Helical" evidence="5">
    <location>
        <begin position="234"/>
        <end position="250"/>
    </location>
</feature>
<feature type="transmembrane region" description="Helical" evidence="5">
    <location>
        <begin position="71"/>
        <end position="91"/>
    </location>
</feature>
<keyword evidence="4 5" id="KW-0472">Membrane</keyword>
<feature type="transmembrane region" description="Helical" evidence="5">
    <location>
        <begin position="7"/>
        <end position="33"/>
    </location>
</feature>
<evidence type="ECO:0000256" key="5">
    <source>
        <dbReference type="RuleBase" id="RU363041"/>
    </source>
</evidence>
<dbReference type="RefSeq" id="WP_091708317.1">
    <property type="nucleotide sequence ID" value="NZ_FNCA01000001.1"/>
</dbReference>
<keyword evidence="5" id="KW-1003">Cell membrane</keyword>
<evidence type="ECO:0000313" key="7">
    <source>
        <dbReference type="Proteomes" id="UP000199259"/>
    </source>
</evidence>
<evidence type="ECO:0000256" key="3">
    <source>
        <dbReference type="ARBA" id="ARBA00022989"/>
    </source>
</evidence>
<dbReference type="GO" id="GO:0005886">
    <property type="term" value="C:plasma membrane"/>
    <property type="evidence" value="ECO:0007669"/>
    <property type="project" value="UniProtKB-SubCell"/>
</dbReference>
<name>A0A7Z7AXU0_9EURY</name>
<organism evidence="6 7">
    <name type="scientific">Methanolobus vulcani</name>
    <dbReference type="NCBI Taxonomy" id="38026"/>
    <lineage>
        <taxon>Archaea</taxon>
        <taxon>Methanobacteriati</taxon>
        <taxon>Methanobacteriota</taxon>
        <taxon>Stenosarchaea group</taxon>
        <taxon>Methanomicrobia</taxon>
        <taxon>Methanosarcinales</taxon>
        <taxon>Methanosarcinaceae</taxon>
        <taxon>Methanolobus</taxon>
    </lineage>
</organism>
<evidence type="ECO:0000256" key="1">
    <source>
        <dbReference type="ARBA" id="ARBA00004141"/>
    </source>
</evidence>
<reference evidence="6 7" key="1">
    <citation type="submission" date="2016-10" db="EMBL/GenBank/DDBJ databases">
        <authorList>
            <person name="Varghese N."/>
            <person name="Submissions S."/>
        </authorList>
    </citation>
    <scope>NUCLEOTIDE SEQUENCE [LARGE SCALE GENOMIC DNA]</scope>
    <source>
        <strain evidence="6 7">PL 12/M</strain>
    </source>
</reference>
<comment type="similarity">
    <text evidence="5">Belongs to the 4-toluene sulfonate uptake permease (TSUP) (TC 2.A.102) family.</text>
</comment>
<dbReference type="AlphaFoldDB" id="A0A7Z7AXU0"/>
<comment type="caution">
    <text evidence="6">The sequence shown here is derived from an EMBL/GenBank/DDBJ whole genome shotgun (WGS) entry which is preliminary data.</text>
</comment>
<dbReference type="OrthoDB" id="57422at2157"/>
<feature type="transmembrane region" description="Helical" evidence="5">
    <location>
        <begin position="136"/>
        <end position="169"/>
    </location>
</feature>
<feature type="transmembrane region" description="Helical" evidence="5">
    <location>
        <begin position="175"/>
        <end position="196"/>
    </location>
</feature>
<comment type="subcellular location">
    <subcellularLocation>
        <location evidence="5">Cell membrane</location>
        <topology evidence="5">Multi-pass membrane protein</topology>
    </subcellularLocation>
    <subcellularLocation>
        <location evidence="1">Membrane</location>
        <topology evidence="1">Multi-pass membrane protein</topology>
    </subcellularLocation>
</comment>
<protein>
    <recommendedName>
        <fullName evidence="5">Probable membrane transporter protein</fullName>
    </recommendedName>
</protein>